<reference evidence="4 5" key="1">
    <citation type="submission" date="2016-08" db="EMBL/GenBank/DDBJ databases">
        <title>A Parts List for Fungal Cellulosomes Revealed by Comparative Genomics.</title>
        <authorList>
            <consortium name="DOE Joint Genome Institute"/>
            <person name="Haitjema C.H."/>
            <person name="Gilmore S.P."/>
            <person name="Henske J.K."/>
            <person name="Solomon K.V."/>
            <person name="De Groot R."/>
            <person name="Kuo A."/>
            <person name="Mondo S.J."/>
            <person name="Salamov A.A."/>
            <person name="Labutti K."/>
            <person name="Zhao Z."/>
            <person name="Chiniquy J."/>
            <person name="Barry K."/>
            <person name="Brewer H.M."/>
            <person name="Purvine S.O."/>
            <person name="Wright A.T."/>
            <person name="Boxma B."/>
            <person name="Van Alen T."/>
            <person name="Hackstein J.H."/>
            <person name="Baker S.E."/>
            <person name="Grigoriev I.V."/>
            <person name="O'Malley M.A."/>
        </authorList>
    </citation>
    <scope>NUCLEOTIDE SEQUENCE [LARGE SCALE GENOMIC DNA]</scope>
    <source>
        <strain evidence="4 5">G1</strain>
    </source>
</reference>
<organism evidence="4 5">
    <name type="scientific">Neocallimastix californiae</name>
    <dbReference type="NCBI Taxonomy" id="1754190"/>
    <lineage>
        <taxon>Eukaryota</taxon>
        <taxon>Fungi</taxon>
        <taxon>Fungi incertae sedis</taxon>
        <taxon>Chytridiomycota</taxon>
        <taxon>Chytridiomycota incertae sedis</taxon>
        <taxon>Neocallimastigomycetes</taxon>
        <taxon>Neocallimastigales</taxon>
        <taxon>Neocallimastigaceae</taxon>
        <taxon>Neocallimastix</taxon>
    </lineage>
</organism>
<comment type="caution">
    <text evidence="4">The sequence shown here is derived from an EMBL/GenBank/DDBJ whole genome shotgun (WGS) entry which is preliminary data.</text>
</comment>
<dbReference type="Gene3D" id="3.40.50.1970">
    <property type="match status" value="1"/>
</dbReference>
<dbReference type="Pfam" id="PF00465">
    <property type="entry name" value="Fe-ADH"/>
    <property type="match status" value="1"/>
</dbReference>
<evidence type="ECO:0000259" key="3">
    <source>
        <dbReference type="Pfam" id="PF25137"/>
    </source>
</evidence>
<dbReference type="Gene3D" id="1.20.1090.10">
    <property type="entry name" value="Dehydroquinate synthase-like - alpha domain"/>
    <property type="match status" value="1"/>
</dbReference>
<feature type="domain" description="Fe-containing alcohol dehydrogenase-like C-terminal" evidence="3">
    <location>
        <begin position="172"/>
        <end position="375"/>
    </location>
</feature>
<evidence type="ECO:0000256" key="1">
    <source>
        <dbReference type="ARBA" id="ARBA00023002"/>
    </source>
</evidence>
<dbReference type="Pfam" id="PF25137">
    <property type="entry name" value="ADH_Fe_C"/>
    <property type="match status" value="1"/>
</dbReference>
<keyword evidence="1" id="KW-0560">Oxidoreductase</keyword>
<dbReference type="InterPro" id="IPR056798">
    <property type="entry name" value="ADH_Fe_C"/>
</dbReference>
<gene>
    <name evidence="4" type="ORF">LY90DRAFT_669667</name>
</gene>
<sequence length="376" mass="40886">MSMLWFRVPESVYFKRAIVHEALTDLKGICKRAMIITDRDLTWLGVAHRVKKICEANGFTTDLIIALGGGTAMNYAKLVRIFYENPELTSDQLVGSFDSIRDRLHKNLVRGDIIKSLVCIPTTSCTGDEVTPFARLTLDNGTIELISTYTLTPNMAIVDPEMSMGMPKDVAVHSALHALSMAIESIVSIHSNDYTLPYAQQAAVAIISNFKNSIIDHAYDIDGRALMHNAATLAGMASGNSFLGISHSLSHFVSSRFHNVHPGVANSIILPKVIKFNAEKSDVAKKAYANLADKVAVSIGEDIYEKSDDEKVNYLINQVNNLVSLGEVPTEFSAAGVDANEFKSAVADIAAKALVDQGTACNPVKPTLDDLKNMLL</sequence>
<dbReference type="AlphaFoldDB" id="A0A1Y2D8D6"/>
<dbReference type="GO" id="GO:0005739">
    <property type="term" value="C:mitochondrion"/>
    <property type="evidence" value="ECO:0007669"/>
    <property type="project" value="TreeGrafter"/>
</dbReference>
<dbReference type="PANTHER" id="PTHR11496">
    <property type="entry name" value="ALCOHOL DEHYDROGENASE"/>
    <property type="match status" value="1"/>
</dbReference>
<dbReference type="PANTHER" id="PTHR11496:SF83">
    <property type="entry name" value="HYDROXYACID-OXOACID TRANSHYDROGENASE, MITOCHONDRIAL"/>
    <property type="match status" value="1"/>
</dbReference>
<dbReference type="Proteomes" id="UP000193920">
    <property type="component" value="Unassembled WGS sequence"/>
</dbReference>
<dbReference type="GO" id="GO:0046872">
    <property type="term" value="F:metal ion binding"/>
    <property type="evidence" value="ECO:0007669"/>
    <property type="project" value="InterPro"/>
</dbReference>
<dbReference type="STRING" id="1754190.A0A1Y2D8D6"/>
<dbReference type="InterPro" id="IPR039697">
    <property type="entry name" value="Alcohol_dehydrogenase_Fe"/>
</dbReference>
<dbReference type="EMBL" id="MCOG01000078">
    <property type="protein sequence ID" value="ORY55386.1"/>
    <property type="molecule type" value="Genomic_DNA"/>
</dbReference>
<feature type="domain" description="Alcohol dehydrogenase iron-type/glycerol dehydrogenase GldA" evidence="2">
    <location>
        <begin position="59"/>
        <end position="160"/>
    </location>
</feature>
<dbReference type="OrthoDB" id="339764at2759"/>
<accession>A0A1Y2D8D6</accession>
<dbReference type="SUPFAM" id="SSF56796">
    <property type="entry name" value="Dehydroquinate synthase-like"/>
    <property type="match status" value="1"/>
</dbReference>
<dbReference type="CDD" id="cd08178">
    <property type="entry name" value="AAD_C"/>
    <property type="match status" value="1"/>
</dbReference>
<dbReference type="InterPro" id="IPR001670">
    <property type="entry name" value="ADH_Fe/GldA"/>
</dbReference>
<dbReference type="GO" id="GO:0004022">
    <property type="term" value="F:alcohol dehydrogenase (NAD+) activity"/>
    <property type="evidence" value="ECO:0007669"/>
    <property type="project" value="InterPro"/>
</dbReference>
<proteinExistence type="predicted"/>
<name>A0A1Y2D8D6_9FUNG</name>
<evidence type="ECO:0000313" key="4">
    <source>
        <dbReference type="EMBL" id="ORY55386.1"/>
    </source>
</evidence>
<dbReference type="InterPro" id="IPR034789">
    <property type="entry name" value="AAD_C"/>
</dbReference>
<protein>
    <submittedName>
        <fullName evidence="4">Dehydroquinate synthase-like protein</fullName>
    </submittedName>
</protein>
<keyword evidence="5" id="KW-1185">Reference proteome</keyword>
<evidence type="ECO:0000259" key="2">
    <source>
        <dbReference type="Pfam" id="PF00465"/>
    </source>
</evidence>
<evidence type="ECO:0000313" key="5">
    <source>
        <dbReference type="Proteomes" id="UP000193920"/>
    </source>
</evidence>